<evidence type="ECO:0000313" key="12">
    <source>
        <dbReference type="Proteomes" id="UP000679284"/>
    </source>
</evidence>
<dbReference type="PANTHER" id="PTHR41523">
    <property type="entry name" value="TWO-COMPONENT SYSTEM SENSOR PROTEIN"/>
    <property type="match status" value="1"/>
</dbReference>
<feature type="modified residue" description="4-aspartylphosphate" evidence="8">
    <location>
        <position position="55"/>
    </location>
</feature>
<evidence type="ECO:0000256" key="2">
    <source>
        <dbReference type="ARBA" id="ARBA00012438"/>
    </source>
</evidence>
<comment type="catalytic activity">
    <reaction evidence="1">
        <text>ATP + protein L-histidine = ADP + protein N-phospho-L-histidine.</text>
        <dbReference type="EC" id="2.7.13.3"/>
    </reaction>
</comment>
<proteinExistence type="predicted"/>
<keyword evidence="5" id="KW-0547">Nucleotide-binding</keyword>
<dbReference type="InterPro" id="IPR036890">
    <property type="entry name" value="HATPase_C_sf"/>
</dbReference>
<dbReference type="SMART" id="SM00448">
    <property type="entry name" value="REC"/>
    <property type="match status" value="1"/>
</dbReference>
<evidence type="ECO:0000256" key="4">
    <source>
        <dbReference type="ARBA" id="ARBA00022679"/>
    </source>
</evidence>
<dbReference type="PROSITE" id="PS50112">
    <property type="entry name" value="PAS"/>
    <property type="match status" value="1"/>
</dbReference>
<dbReference type="GO" id="GO:0000160">
    <property type="term" value="P:phosphorelay signal transduction system"/>
    <property type="evidence" value="ECO:0007669"/>
    <property type="project" value="InterPro"/>
</dbReference>
<evidence type="ECO:0000256" key="5">
    <source>
        <dbReference type="ARBA" id="ARBA00022741"/>
    </source>
</evidence>
<dbReference type="Gene3D" id="3.40.50.2300">
    <property type="match status" value="1"/>
</dbReference>
<keyword evidence="3 8" id="KW-0597">Phosphoprotein</keyword>
<dbReference type="InterPro" id="IPR011102">
    <property type="entry name" value="Sig_transdc_His_kinase_HWE"/>
</dbReference>
<keyword evidence="6" id="KW-0418">Kinase</keyword>
<dbReference type="InterPro" id="IPR000014">
    <property type="entry name" value="PAS"/>
</dbReference>
<accession>A0A8J8MTK6</accession>
<reference evidence="11" key="1">
    <citation type="submission" date="2020-01" db="EMBL/GenBank/DDBJ databases">
        <authorList>
            <person name="Yang Y."/>
            <person name="Kwon Y.M."/>
        </authorList>
    </citation>
    <scope>NUCLEOTIDE SEQUENCE</scope>
    <source>
        <strain evidence="11">PG104</strain>
    </source>
</reference>
<evidence type="ECO:0000256" key="8">
    <source>
        <dbReference type="PROSITE-ProRule" id="PRU00169"/>
    </source>
</evidence>
<dbReference type="PROSITE" id="PS50110">
    <property type="entry name" value="RESPONSE_REGULATORY"/>
    <property type="match status" value="1"/>
</dbReference>
<organism evidence="11 12">
    <name type="scientific">Falsirhodobacter algicola</name>
    <dbReference type="NCBI Taxonomy" id="2692330"/>
    <lineage>
        <taxon>Bacteria</taxon>
        <taxon>Pseudomonadati</taxon>
        <taxon>Pseudomonadota</taxon>
        <taxon>Alphaproteobacteria</taxon>
        <taxon>Rhodobacterales</taxon>
        <taxon>Paracoccaceae</taxon>
        <taxon>Falsirhodobacter</taxon>
    </lineage>
</organism>
<dbReference type="PANTHER" id="PTHR41523:SF8">
    <property type="entry name" value="ETHYLENE RESPONSE SENSOR PROTEIN"/>
    <property type="match status" value="1"/>
</dbReference>
<dbReference type="InterPro" id="IPR011006">
    <property type="entry name" value="CheY-like_superfamily"/>
</dbReference>
<dbReference type="Gene3D" id="3.30.450.20">
    <property type="entry name" value="PAS domain"/>
    <property type="match status" value="1"/>
</dbReference>
<dbReference type="AlphaFoldDB" id="A0A8J8MTK6"/>
<keyword evidence="4" id="KW-0808">Transferase</keyword>
<dbReference type="GO" id="GO:0004673">
    <property type="term" value="F:protein histidine kinase activity"/>
    <property type="evidence" value="ECO:0007669"/>
    <property type="project" value="UniProtKB-EC"/>
</dbReference>
<dbReference type="KEGG" id="fap:GR316_08010"/>
<dbReference type="SUPFAM" id="SSF55874">
    <property type="entry name" value="ATPase domain of HSP90 chaperone/DNA topoisomerase II/histidine kinase"/>
    <property type="match status" value="1"/>
</dbReference>
<dbReference type="SMART" id="SM00091">
    <property type="entry name" value="PAS"/>
    <property type="match status" value="1"/>
</dbReference>
<evidence type="ECO:0000256" key="7">
    <source>
        <dbReference type="ARBA" id="ARBA00022840"/>
    </source>
</evidence>
<evidence type="ECO:0000259" key="9">
    <source>
        <dbReference type="PROSITE" id="PS50110"/>
    </source>
</evidence>
<dbReference type="SMART" id="SM00911">
    <property type="entry name" value="HWE_HK"/>
    <property type="match status" value="1"/>
</dbReference>
<name>A0A8J8MTK6_9RHOB</name>
<dbReference type="Pfam" id="PF00072">
    <property type="entry name" value="Response_reg"/>
    <property type="match status" value="1"/>
</dbReference>
<sequence>MADPVHFLMVDDLDHNLSALEALLRRDGLVLHRARSGAEALEAMLHTDFALALLDVQMPGMDGYELAELMRGIERTRKIPIIFLTAAALDERRRFRGYEAGAVDYITKPIDPMILQSKAQVFYEIGRQAQELARQRDEMRAVSQNLTAALARLNAHADNSPLAIVELDADLVIRQWSKGAERMFGWPAAQVLGRSVAASGWLDEATSAEVADWLHLASCPNDGQRGALAIRAATVAGGEVDCECYGSVVPAGHGAPRTINLQILDVTERRRAEETRSILIGELNHRVKNMLANVQAIARQTARHARDPDHFAKTFGGRLQALARAHSILTAETWSGADLRELLAEQMSVGALSEDRVQLSGPDLRLSPSSALRMALTLHELTTNAVKYGALSGTEGHVALSWEAKGDVLSFTWREEGGPPVVEPDRKGFGSTLIMASDGGEAKVDWRPEGVVWTLQLPLDGANEDEDG</sequence>
<dbReference type="InterPro" id="IPR001789">
    <property type="entry name" value="Sig_transdc_resp-reg_receiver"/>
</dbReference>
<dbReference type="InterPro" id="IPR013656">
    <property type="entry name" value="PAS_4"/>
</dbReference>
<evidence type="ECO:0000313" key="11">
    <source>
        <dbReference type="EMBL" id="QUS36217.1"/>
    </source>
</evidence>
<dbReference type="EMBL" id="CP047289">
    <property type="protein sequence ID" value="QUS36217.1"/>
    <property type="molecule type" value="Genomic_DNA"/>
</dbReference>
<dbReference type="Proteomes" id="UP000679284">
    <property type="component" value="Chromosome"/>
</dbReference>
<dbReference type="CDD" id="cd00130">
    <property type="entry name" value="PAS"/>
    <property type="match status" value="1"/>
</dbReference>
<dbReference type="RefSeq" id="WP_211783438.1">
    <property type="nucleotide sequence ID" value="NZ_CP047289.1"/>
</dbReference>
<evidence type="ECO:0000256" key="1">
    <source>
        <dbReference type="ARBA" id="ARBA00000085"/>
    </source>
</evidence>
<evidence type="ECO:0000256" key="3">
    <source>
        <dbReference type="ARBA" id="ARBA00022553"/>
    </source>
</evidence>
<dbReference type="SUPFAM" id="SSF52172">
    <property type="entry name" value="CheY-like"/>
    <property type="match status" value="1"/>
</dbReference>
<dbReference type="NCBIfam" id="TIGR00229">
    <property type="entry name" value="sensory_box"/>
    <property type="match status" value="1"/>
</dbReference>
<evidence type="ECO:0000256" key="6">
    <source>
        <dbReference type="ARBA" id="ARBA00022777"/>
    </source>
</evidence>
<keyword evidence="12" id="KW-1185">Reference proteome</keyword>
<feature type="domain" description="PAS" evidence="10">
    <location>
        <begin position="149"/>
        <end position="195"/>
    </location>
</feature>
<evidence type="ECO:0000259" key="10">
    <source>
        <dbReference type="PROSITE" id="PS50112"/>
    </source>
</evidence>
<dbReference type="Pfam" id="PF08448">
    <property type="entry name" value="PAS_4"/>
    <property type="match status" value="1"/>
</dbReference>
<dbReference type="Gene3D" id="3.30.565.10">
    <property type="entry name" value="Histidine kinase-like ATPase, C-terminal domain"/>
    <property type="match status" value="1"/>
</dbReference>
<dbReference type="Pfam" id="PF07536">
    <property type="entry name" value="HWE_HK"/>
    <property type="match status" value="1"/>
</dbReference>
<gene>
    <name evidence="11" type="ORF">GR316_08010</name>
</gene>
<dbReference type="GO" id="GO:0005524">
    <property type="term" value="F:ATP binding"/>
    <property type="evidence" value="ECO:0007669"/>
    <property type="project" value="UniProtKB-KW"/>
</dbReference>
<dbReference type="InterPro" id="IPR035965">
    <property type="entry name" value="PAS-like_dom_sf"/>
</dbReference>
<protein>
    <recommendedName>
        <fullName evidence="2">histidine kinase</fullName>
        <ecNumber evidence="2">2.7.13.3</ecNumber>
    </recommendedName>
</protein>
<feature type="domain" description="Response regulatory" evidence="9">
    <location>
        <begin position="6"/>
        <end position="123"/>
    </location>
</feature>
<dbReference type="EC" id="2.7.13.3" evidence="2"/>
<keyword evidence="7" id="KW-0067">ATP-binding</keyword>
<dbReference type="SUPFAM" id="SSF55785">
    <property type="entry name" value="PYP-like sensor domain (PAS domain)"/>
    <property type="match status" value="1"/>
</dbReference>